<feature type="transmembrane region" description="Helical" evidence="9">
    <location>
        <begin position="40"/>
        <end position="60"/>
    </location>
</feature>
<keyword evidence="6 9" id="KW-1133">Transmembrane helix</keyword>
<gene>
    <name evidence="10" type="ORF">H8E19_00975</name>
</gene>
<feature type="transmembrane region" description="Helical" evidence="9">
    <location>
        <begin position="6"/>
        <end position="33"/>
    </location>
</feature>
<accession>A0A8J6MV45</accession>
<dbReference type="PANTHER" id="PTHR11795:SF445">
    <property type="entry name" value="AMINO ACID ABC TRANSPORTER PERMEASE PROTEIN"/>
    <property type="match status" value="1"/>
</dbReference>
<feature type="transmembrane region" description="Helical" evidence="9">
    <location>
        <begin position="102"/>
        <end position="121"/>
    </location>
</feature>
<evidence type="ECO:0000256" key="6">
    <source>
        <dbReference type="ARBA" id="ARBA00022989"/>
    </source>
</evidence>
<feature type="transmembrane region" description="Helical" evidence="9">
    <location>
        <begin position="66"/>
        <end position="90"/>
    </location>
</feature>
<keyword evidence="7 9" id="KW-0472">Membrane</keyword>
<dbReference type="Pfam" id="PF02653">
    <property type="entry name" value="BPD_transp_2"/>
    <property type="match status" value="1"/>
</dbReference>
<dbReference type="CDD" id="cd06582">
    <property type="entry name" value="TM_PBP1_LivH_like"/>
    <property type="match status" value="1"/>
</dbReference>
<dbReference type="GO" id="GO:0006865">
    <property type="term" value="P:amino acid transport"/>
    <property type="evidence" value="ECO:0007669"/>
    <property type="project" value="UniProtKB-KW"/>
</dbReference>
<keyword evidence="5" id="KW-0029">Amino-acid transport</keyword>
<evidence type="ECO:0000313" key="10">
    <source>
        <dbReference type="EMBL" id="MBC8175948.1"/>
    </source>
</evidence>
<evidence type="ECO:0000313" key="11">
    <source>
        <dbReference type="Proteomes" id="UP000650524"/>
    </source>
</evidence>
<dbReference type="InterPro" id="IPR001851">
    <property type="entry name" value="ABC_transp_permease"/>
</dbReference>
<comment type="subcellular location">
    <subcellularLocation>
        <location evidence="1">Cell membrane</location>
        <topology evidence="1">Multi-pass membrane protein</topology>
    </subcellularLocation>
</comment>
<dbReference type="GO" id="GO:0005886">
    <property type="term" value="C:plasma membrane"/>
    <property type="evidence" value="ECO:0007669"/>
    <property type="project" value="UniProtKB-SubCell"/>
</dbReference>
<dbReference type="Proteomes" id="UP000650524">
    <property type="component" value="Unassembled WGS sequence"/>
</dbReference>
<evidence type="ECO:0000256" key="4">
    <source>
        <dbReference type="ARBA" id="ARBA00022692"/>
    </source>
</evidence>
<dbReference type="AlphaFoldDB" id="A0A8J6MV45"/>
<comment type="similarity">
    <text evidence="8">Belongs to the binding-protein-dependent transport system permease family. LivHM subfamily.</text>
</comment>
<organism evidence="10 11">
    <name type="scientific">Candidatus Desulfacyla euxinica</name>
    <dbReference type="NCBI Taxonomy" id="2841693"/>
    <lineage>
        <taxon>Bacteria</taxon>
        <taxon>Deltaproteobacteria</taxon>
        <taxon>Candidatus Desulfacyla</taxon>
    </lineage>
</organism>
<evidence type="ECO:0000256" key="9">
    <source>
        <dbReference type="SAM" id="Phobius"/>
    </source>
</evidence>
<keyword evidence="2" id="KW-0813">Transport</keyword>
<dbReference type="PANTHER" id="PTHR11795">
    <property type="entry name" value="BRANCHED-CHAIN AMINO ACID TRANSPORT SYSTEM PERMEASE PROTEIN LIVH"/>
    <property type="match status" value="1"/>
</dbReference>
<name>A0A8J6MV45_9DELT</name>
<feature type="transmembrane region" description="Helical" evidence="9">
    <location>
        <begin position="262"/>
        <end position="283"/>
    </location>
</feature>
<keyword evidence="4 9" id="KW-0812">Transmembrane</keyword>
<evidence type="ECO:0000256" key="2">
    <source>
        <dbReference type="ARBA" id="ARBA00022448"/>
    </source>
</evidence>
<proteinExistence type="inferred from homology"/>
<dbReference type="InterPro" id="IPR052157">
    <property type="entry name" value="BCAA_transport_permease"/>
</dbReference>
<feature type="transmembrane region" description="Helical" evidence="9">
    <location>
        <begin position="231"/>
        <end position="255"/>
    </location>
</feature>
<keyword evidence="3" id="KW-1003">Cell membrane</keyword>
<protein>
    <submittedName>
        <fullName evidence="10">Branched-chain amino acid ABC transporter permease</fullName>
    </submittedName>
</protein>
<dbReference type="GO" id="GO:0022857">
    <property type="term" value="F:transmembrane transporter activity"/>
    <property type="evidence" value="ECO:0007669"/>
    <property type="project" value="InterPro"/>
</dbReference>
<evidence type="ECO:0000256" key="8">
    <source>
        <dbReference type="ARBA" id="ARBA00037998"/>
    </source>
</evidence>
<comment type="caution">
    <text evidence="10">The sequence shown here is derived from an EMBL/GenBank/DDBJ whole genome shotgun (WGS) entry which is preliminary data.</text>
</comment>
<sequence length="294" mass="31085">MSGFSSFGVFLQILINGILFGGMYGVAAIGLSLIFGSLQIIFIAQGTMMILAAYFTYWAFTLTSIDPFFCFLLILPIFLGIGWAFYVGLFNKVAAAGKNPSLLLAFGLMILLENLMSVAFTPNTRAVTTSYTGLGLSVGDIQISFTRLVVFLISLAATGMVFLFMKKTMWGKAVRGASEDMRAASLLGISPRKVSSLTFAIGIALAGVAGVAVATTYPFDPYFGFVFSLKALIAVAFGGIGSVVGAMLGGVLLGVIESISSYVISGGWADAISYGAFLLVLMFRPQGMFGRIAH</sequence>
<reference evidence="10 11" key="1">
    <citation type="submission" date="2020-08" db="EMBL/GenBank/DDBJ databases">
        <title>Bridging the membrane lipid divide: bacteria of the FCB group superphylum have the potential to synthesize archaeal ether lipids.</title>
        <authorList>
            <person name="Villanueva L."/>
            <person name="Von Meijenfeldt F.A.B."/>
            <person name="Westbye A.B."/>
            <person name="Yadav S."/>
            <person name="Hopmans E.C."/>
            <person name="Dutilh B.E."/>
            <person name="Sinninghe Damste J.S."/>
        </authorList>
    </citation>
    <scope>NUCLEOTIDE SEQUENCE [LARGE SCALE GENOMIC DNA]</scope>
    <source>
        <strain evidence="10">NIOZ-UU27</strain>
    </source>
</reference>
<dbReference type="EMBL" id="JACNJD010000057">
    <property type="protein sequence ID" value="MBC8175948.1"/>
    <property type="molecule type" value="Genomic_DNA"/>
</dbReference>
<feature type="transmembrane region" description="Helical" evidence="9">
    <location>
        <begin position="197"/>
        <end position="219"/>
    </location>
</feature>
<evidence type="ECO:0000256" key="3">
    <source>
        <dbReference type="ARBA" id="ARBA00022475"/>
    </source>
</evidence>
<evidence type="ECO:0000256" key="5">
    <source>
        <dbReference type="ARBA" id="ARBA00022970"/>
    </source>
</evidence>
<evidence type="ECO:0000256" key="1">
    <source>
        <dbReference type="ARBA" id="ARBA00004651"/>
    </source>
</evidence>
<feature type="transmembrane region" description="Helical" evidence="9">
    <location>
        <begin position="141"/>
        <end position="165"/>
    </location>
</feature>
<evidence type="ECO:0000256" key="7">
    <source>
        <dbReference type="ARBA" id="ARBA00023136"/>
    </source>
</evidence>